<dbReference type="EMBL" id="FQUS01000006">
    <property type="protein sequence ID" value="SHF19286.1"/>
    <property type="molecule type" value="Genomic_DNA"/>
</dbReference>
<feature type="domain" description="TonB-dependent receptor plug" evidence="9">
    <location>
        <begin position="151"/>
        <end position="265"/>
    </location>
</feature>
<evidence type="ECO:0000259" key="9">
    <source>
        <dbReference type="Pfam" id="PF07715"/>
    </source>
</evidence>
<organism evidence="10 11">
    <name type="scientific">Fodinibius roseus</name>
    <dbReference type="NCBI Taxonomy" id="1194090"/>
    <lineage>
        <taxon>Bacteria</taxon>
        <taxon>Pseudomonadati</taxon>
        <taxon>Balneolota</taxon>
        <taxon>Balneolia</taxon>
        <taxon>Balneolales</taxon>
        <taxon>Balneolaceae</taxon>
        <taxon>Fodinibius</taxon>
    </lineage>
</organism>
<evidence type="ECO:0000256" key="4">
    <source>
        <dbReference type="ARBA" id="ARBA00022692"/>
    </source>
</evidence>
<dbReference type="NCBIfam" id="TIGR04056">
    <property type="entry name" value="OMP_RagA_SusC"/>
    <property type="match status" value="1"/>
</dbReference>
<dbReference type="InterPro" id="IPR010916">
    <property type="entry name" value="TonB_box_CS"/>
</dbReference>
<evidence type="ECO:0000256" key="7">
    <source>
        <dbReference type="PROSITE-ProRule" id="PRU01360"/>
    </source>
</evidence>
<dbReference type="PROSITE" id="PS52016">
    <property type="entry name" value="TONB_DEPENDENT_REC_3"/>
    <property type="match status" value="1"/>
</dbReference>
<dbReference type="InterPro" id="IPR037066">
    <property type="entry name" value="Plug_dom_sf"/>
</dbReference>
<dbReference type="NCBIfam" id="TIGR04057">
    <property type="entry name" value="SusC_RagA_signa"/>
    <property type="match status" value="1"/>
</dbReference>
<evidence type="ECO:0000256" key="8">
    <source>
        <dbReference type="SAM" id="MobiDB-lite"/>
    </source>
</evidence>
<evidence type="ECO:0000256" key="5">
    <source>
        <dbReference type="ARBA" id="ARBA00023136"/>
    </source>
</evidence>
<dbReference type="InterPro" id="IPR039426">
    <property type="entry name" value="TonB-dep_rcpt-like"/>
</dbReference>
<dbReference type="AlphaFoldDB" id="A0A1M4ZNY1"/>
<accession>A0A1M4ZNY1</accession>
<evidence type="ECO:0000313" key="11">
    <source>
        <dbReference type="Proteomes" id="UP000184041"/>
    </source>
</evidence>
<evidence type="ECO:0000313" key="10">
    <source>
        <dbReference type="EMBL" id="SHF19286.1"/>
    </source>
</evidence>
<evidence type="ECO:0000256" key="3">
    <source>
        <dbReference type="ARBA" id="ARBA00022452"/>
    </source>
</evidence>
<comment type="similarity">
    <text evidence="7">Belongs to the TonB-dependent receptor family.</text>
</comment>
<feature type="region of interest" description="Disordered" evidence="8">
    <location>
        <begin position="859"/>
        <end position="885"/>
    </location>
</feature>
<dbReference type="STRING" id="1194090.SAMN05443144_10679"/>
<dbReference type="InterPro" id="IPR023997">
    <property type="entry name" value="TonB-dep_OMP_SusC/RagA_CS"/>
</dbReference>
<protein>
    <submittedName>
        <fullName evidence="10">TonB-linked outer membrane protein, SusC/RagA family</fullName>
    </submittedName>
</protein>
<comment type="subcellular location">
    <subcellularLocation>
        <location evidence="1 7">Cell outer membrane</location>
        <topology evidence="1 7">Multi-pass membrane protein</topology>
    </subcellularLocation>
</comment>
<dbReference type="Proteomes" id="UP000184041">
    <property type="component" value="Unassembled WGS sequence"/>
</dbReference>
<keyword evidence="2 7" id="KW-0813">Transport</keyword>
<dbReference type="InterPro" id="IPR012910">
    <property type="entry name" value="Plug_dom"/>
</dbReference>
<dbReference type="Pfam" id="PF07715">
    <property type="entry name" value="Plug"/>
    <property type="match status" value="1"/>
</dbReference>
<reference evidence="10 11" key="1">
    <citation type="submission" date="2016-11" db="EMBL/GenBank/DDBJ databases">
        <authorList>
            <person name="Jaros S."/>
            <person name="Januszkiewicz K."/>
            <person name="Wedrychowicz H."/>
        </authorList>
    </citation>
    <scope>NUCLEOTIDE SEQUENCE [LARGE SCALE GENOMIC DNA]</scope>
    <source>
        <strain evidence="10 11">DSM 21986</strain>
    </source>
</reference>
<keyword evidence="5 7" id="KW-0472">Membrane</keyword>
<dbReference type="SUPFAM" id="SSF49464">
    <property type="entry name" value="Carboxypeptidase regulatory domain-like"/>
    <property type="match status" value="1"/>
</dbReference>
<evidence type="ECO:0000256" key="1">
    <source>
        <dbReference type="ARBA" id="ARBA00004571"/>
    </source>
</evidence>
<proteinExistence type="inferred from homology"/>
<dbReference type="Gene3D" id="2.170.130.10">
    <property type="entry name" value="TonB-dependent receptor, plug domain"/>
    <property type="match status" value="1"/>
</dbReference>
<dbReference type="PROSITE" id="PS00430">
    <property type="entry name" value="TONB_DEPENDENT_REC_1"/>
    <property type="match status" value="1"/>
</dbReference>
<keyword evidence="6 7" id="KW-0998">Cell outer membrane</keyword>
<dbReference type="InterPro" id="IPR008969">
    <property type="entry name" value="CarboxyPept-like_regulatory"/>
</dbReference>
<dbReference type="OrthoDB" id="9768177at2"/>
<keyword evidence="3 7" id="KW-1134">Transmembrane beta strand</keyword>
<dbReference type="GO" id="GO:0009279">
    <property type="term" value="C:cell outer membrane"/>
    <property type="evidence" value="ECO:0007669"/>
    <property type="project" value="UniProtKB-SubCell"/>
</dbReference>
<evidence type="ECO:0000256" key="2">
    <source>
        <dbReference type="ARBA" id="ARBA00022448"/>
    </source>
</evidence>
<dbReference type="FunFam" id="2.170.130.10:FF:000008">
    <property type="entry name" value="SusC/RagA family TonB-linked outer membrane protein"/>
    <property type="match status" value="1"/>
</dbReference>
<dbReference type="InterPro" id="IPR023996">
    <property type="entry name" value="TonB-dep_OMP_SusC/RagA"/>
</dbReference>
<gene>
    <name evidence="10" type="ORF">SAMN05443144_10679</name>
</gene>
<keyword evidence="4 7" id="KW-0812">Transmembrane</keyword>
<keyword evidence="11" id="KW-1185">Reference proteome</keyword>
<dbReference type="Gene3D" id="2.40.170.20">
    <property type="entry name" value="TonB-dependent receptor, beta-barrel domain"/>
    <property type="match status" value="1"/>
</dbReference>
<sequence length="1066" mass="115958">MFRTSVKRTFSYLFKAILLLVVLLALPSLAYALGLSTSSIFSSAFQQQVQSAESADTITVEGTVSSDSAGKPLPGVSVLLKGTKRGTTTDKQGHYSLEVSAEREQILSFSFVGYETREVPVQGREKIDVTLKKEVTEMEDVVVVGYGNQRRQDLTGSVSSISAADIQNESVTSPDQLLQGRVAGVRVTRNSGAPGGGSTVRIRGVSSLRAGNDPLYVIDGLPVGGGSSPDQNPLSLINPQDIVSIEVLKDASATAIYGSRGANGVVLITTEQGGGNTRVDFEAKYGISNVRKKLDLLNSNEFITLANEAVVNNNNEDNNPGNDEPLIFDPGGSYPDTDWQEEVFRSAPQQSYQLSLTGGGEGTQYAISANFLNEEGTLIGSGYRRGSFRINFNKQVSNRFTIGNNLIVSRANYDLIESGGRGLSGIVNGAIQIPATVPVKDENGNYVFQTENRNSVQRDNPVASALEKTRTSNRFRGLGTIYAEYMLAEGLEARVSLGGNLGYRKQNFYAPITTLQGQQNESVARVSTRQDFRWTNENTLTYENEFSGLHALKLLTGFTLEKGTNESLRGASSGFVTDAFEYNNLNAGESPNNPASGASTSTLASYLGRVNYGYDDRYLITLTGRVDGSSRFGAGNKYGFFPSAALAWRISNEPFMQEQNLFSNVKLRLSYGITGNQEIGNYAAIAQLANSQVTFGDRIAVSIHPGSLANEDLSWEKTTQYNVGLDMGLVNSRINLTADAYYKKTTDLLLIQRVPRYTGYSQFLDNIGSTENRGIEVSLNTQNVTGNSFSWNTSVNFALNRNNVVRLSDGQPLIVGTPISYATGNNFRIIREGGSIGEFYGYVYGGVYADQEAIDNVPAAPESAQPGDPYLKDISGPEGEPDGQIDGNDRTVLGNAFPDYTIGFTNNFAFKGFDFTVFLQGSIGNDVLNMNTLRLETARGFMNQTTDVLNRWTPDNQNTDIPRADRTRNGAAQNAMRAISSRLIEDGSYLRLKNVTVGYTLPVDWVSTFGARSLRIYGSALNLFTITNYEGYDPEVNTYSNLGNMGTDYGTYPKSRTYLMGIKLGF</sequence>
<dbReference type="InterPro" id="IPR036942">
    <property type="entry name" value="Beta-barrel_TonB_sf"/>
</dbReference>
<dbReference type="RefSeq" id="WP_073061458.1">
    <property type="nucleotide sequence ID" value="NZ_FQUS01000006.1"/>
</dbReference>
<dbReference type="Gene3D" id="2.60.40.1120">
    <property type="entry name" value="Carboxypeptidase-like, regulatory domain"/>
    <property type="match status" value="1"/>
</dbReference>
<dbReference type="SUPFAM" id="SSF56935">
    <property type="entry name" value="Porins"/>
    <property type="match status" value="1"/>
</dbReference>
<name>A0A1M4ZNY1_9BACT</name>
<dbReference type="Pfam" id="PF13715">
    <property type="entry name" value="CarbopepD_reg_2"/>
    <property type="match status" value="1"/>
</dbReference>
<evidence type="ECO:0000256" key="6">
    <source>
        <dbReference type="ARBA" id="ARBA00023237"/>
    </source>
</evidence>